<dbReference type="InterPro" id="IPR050584">
    <property type="entry name" value="Cholesterol_7-desaturase"/>
</dbReference>
<evidence type="ECO:0000256" key="2">
    <source>
        <dbReference type="ARBA" id="ARBA00022723"/>
    </source>
</evidence>
<dbReference type="Pfam" id="PF19301">
    <property type="entry name" value="LigXa_C"/>
    <property type="match status" value="1"/>
</dbReference>
<dbReference type="GO" id="GO:0046872">
    <property type="term" value="F:metal ion binding"/>
    <property type="evidence" value="ECO:0007669"/>
    <property type="project" value="UniProtKB-KW"/>
</dbReference>
<organism evidence="7 8">
    <name type="scientific">Bacillus benzoevorans</name>
    <dbReference type="NCBI Taxonomy" id="1456"/>
    <lineage>
        <taxon>Bacteria</taxon>
        <taxon>Bacillati</taxon>
        <taxon>Bacillota</taxon>
        <taxon>Bacilli</taxon>
        <taxon>Bacillales</taxon>
        <taxon>Bacillaceae</taxon>
        <taxon>Bacillus</taxon>
    </lineage>
</organism>
<dbReference type="EMBL" id="JACHGK010000034">
    <property type="protein sequence ID" value="MBB6447917.1"/>
    <property type="molecule type" value="Genomic_DNA"/>
</dbReference>
<evidence type="ECO:0000256" key="5">
    <source>
        <dbReference type="ARBA" id="ARBA00023014"/>
    </source>
</evidence>
<protein>
    <submittedName>
        <fullName evidence="7">Nitrite reductase/ring-hydroxylating ferredoxin subunit</fullName>
    </submittedName>
</protein>
<dbReference type="Gene3D" id="2.102.10.10">
    <property type="entry name" value="Rieske [2Fe-2S] iron-sulphur domain"/>
    <property type="match status" value="1"/>
</dbReference>
<dbReference type="InterPro" id="IPR045623">
    <property type="entry name" value="LigXa_C"/>
</dbReference>
<dbReference type="GO" id="GO:0004497">
    <property type="term" value="F:monooxygenase activity"/>
    <property type="evidence" value="ECO:0007669"/>
    <property type="project" value="UniProtKB-ARBA"/>
</dbReference>
<dbReference type="GO" id="GO:0051537">
    <property type="term" value="F:2 iron, 2 sulfur cluster binding"/>
    <property type="evidence" value="ECO:0007669"/>
    <property type="project" value="UniProtKB-KW"/>
</dbReference>
<feature type="domain" description="Rieske" evidence="6">
    <location>
        <begin position="27"/>
        <end position="133"/>
    </location>
</feature>
<dbReference type="PANTHER" id="PTHR21266:SF59">
    <property type="entry name" value="BLR4922 PROTEIN"/>
    <property type="match status" value="1"/>
</dbReference>
<dbReference type="SUPFAM" id="SSF55961">
    <property type="entry name" value="Bet v1-like"/>
    <property type="match status" value="1"/>
</dbReference>
<evidence type="ECO:0000259" key="6">
    <source>
        <dbReference type="PROSITE" id="PS51296"/>
    </source>
</evidence>
<proteinExistence type="predicted"/>
<evidence type="ECO:0000256" key="4">
    <source>
        <dbReference type="ARBA" id="ARBA00023004"/>
    </source>
</evidence>
<dbReference type="Pfam" id="PF00355">
    <property type="entry name" value="Rieske"/>
    <property type="match status" value="1"/>
</dbReference>
<dbReference type="Proteomes" id="UP000531594">
    <property type="component" value="Unassembled WGS sequence"/>
</dbReference>
<dbReference type="PANTHER" id="PTHR21266">
    <property type="entry name" value="IRON-SULFUR DOMAIN CONTAINING PROTEIN"/>
    <property type="match status" value="1"/>
</dbReference>
<dbReference type="Gene3D" id="3.90.380.10">
    <property type="entry name" value="Naphthalene 1,2-dioxygenase Alpha Subunit, Chain A, domain 1"/>
    <property type="match status" value="1"/>
</dbReference>
<dbReference type="CDD" id="cd03479">
    <property type="entry name" value="Rieske_RO_Alpha_PhDO_like"/>
    <property type="match status" value="1"/>
</dbReference>
<keyword evidence="1" id="KW-0001">2Fe-2S</keyword>
<evidence type="ECO:0000313" key="8">
    <source>
        <dbReference type="Proteomes" id="UP000531594"/>
    </source>
</evidence>
<dbReference type="PROSITE" id="PS51296">
    <property type="entry name" value="RIESKE"/>
    <property type="match status" value="1"/>
</dbReference>
<gene>
    <name evidence="7" type="ORF">HNR53_004637</name>
</gene>
<evidence type="ECO:0000313" key="7">
    <source>
        <dbReference type="EMBL" id="MBB6447917.1"/>
    </source>
</evidence>
<keyword evidence="4" id="KW-0408">Iron</keyword>
<evidence type="ECO:0000256" key="3">
    <source>
        <dbReference type="ARBA" id="ARBA00023002"/>
    </source>
</evidence>
<keyword evidence="2" id="KW-0479">Metal-binding</keyword>
<evidence type="ECO:0000256" key="1">
    <source>
        <dbReference type="ARBA" id="ARBA00022714"/>
    </source>
</evidence>
<accession>A0A7X0HXQ4</accession>
<dbReference type="RefSeq" id="WP_184530306.1">
    <property type="nucleotide sequence ID" value="NZ_JACHGK010000034.1"/>
</dbReference>
<dbReference type="InterPro" id="IPR017941">
    <property type="entry name" value="Rieske_2Fe-2S"/>
</dbReference>
<dbReference type="CDD" id="cd08878">
    <property type="entry name" value="RHO_alpha_C_DMO-like"/>
    <property type="match status" value="1"/>
</dbReference>
<keyword evidence="8" id="KW-1185">Reference proteome</keyword>
<name>A0A7X0HXQ4_9BACI</name>
<comment type="caution">
    <text evidence="7">The sequence shown here is derived from an EMBL/GenBank/DDBJ whole genome shotgun (WGS) entry which is preliminary data.</text>
</comment>
<dbReference type="GO" id="GO:0016705">
    <property type="term" value="F:oxidoreductase activity, acting on paired donors, with incorporation or reduction of molecular oxygen"/>
    <property type="evidence" value="ECO:0007669"/>
    <property type="project" value="UniProtKB-ARBA"/>
</dbReference>
<dbReference type="InterPro" id="IPR036922">
    <property type="entry name" value="Rieske_2Fe-2S_sf"/>
</dbReference>
<sequence length="425" mass="47237">MLSVENNQLLTQTGPGTKMGDVLRQYWIPALMAEELPHQDCPPVRVKLLGEELIAIRDTNGNLGLLDEYCPQRKVSLFYGRNEHCGLRCAYHGWLFDTEGNCVDVPSEPDSNFKNKVKIKSYPCEERGGVIWTYMGPSELKPELPEQEWMLVSDSQRYISKKVQQCNYFQGLEGGIDSSHVSILHSGSVGGIGVSGKSQSASLLGKDTAPRFEVVDTDYGLLIGARREADEENFYWRITQFLMPFYTMIPPFGGAPRGGHAWVPIDDDNCWVWTWSWTPDRDLTEEEIKQMASGAGIHPLLIPGTFITQANPSNDFLIDRDMQKRGESFAGIFGIGMEDHAVQTSAGPIVDRSIEKLGTSDTAIIKARQCLLKAVKLLEDGVDLPALEHSSHHVRSASVLLPKGVPFQEGAKEALQLSEHDYEAV</sequence>
<reference evidence="7 8" key="1">
    <citation type="submission" date="2020-08" db="EMBL/GenBank/DDBJ databases">
        <title>Genomic Encyclopedia of Type Strains, Phase IV (KMG-IV): sequencing the most valuable type-strain genomes for metagenomic binning, comparative biology and taxonomic classification.</title>
        <authorList>
            <person name="Goeker M."/>
        </authorList>
    </citation>
    <scope>NUCLEOTIDE SEQUENCE [LARGE SCALE GENOMIC DNA]</scope>
    <source>
        <strain evidence="7 8">DSM 5391</strain>
    </source>
</reference>
<keyword evidence="5" id="KW-0411">Iron-sulfur</keyword>
<dbReference type="SUPFAM" id="SSF50022">
    <property type="entry name" value="ISP domain"/>
    <property type="match status" value="1"/>
</dbReference>
<keyword evidence="3" id="KW-0560">Oxidoreductase</keyword>
<dbReference type="AlphaFoldDB" id="A0A7X0HXQ4"/>